<organism evidence="2 3">
    <name type="scientific">Amycolatopsis mediterranei (strain U-32)</name>
    <dbReference type="NCBI Taxonomy" id="749927"/>
    <lineage>
        <taxon>Bacteria</taxon>
        <taxon>Bacillati</taxon>
        <taxon>Actinomycetota</taxon>
        <taxon>Actinomycetes</taxon>
        <taxon>Pseudonocardiales</taxon>
        <taxon>Pseudonocardiaceae</taxon>
        <taxon>Amycolatopsis</taxon>
    </lineage>
</organism>
<dbReference type="eggNOG" id="COG0604">
    <property type="taxonomic scope" value="Bacteria"/>
</dbReference>
<gene>
    <name evidence="2" type="ordered locus">AMED_3033</name>
</gene>
<dbReference type="PATRIC" id="fig|749927.5.peg.3128"/>
<dbReference type="InterPro" id="IPR011032">
    <property type="entry name" value="GroES-like_sf"/>
</dbReference>
<dbReference type="CDD" id="cd08276">
    <property type="entry name" value="MDR7"/>
    <property type="match status" value="1"/>
</dbReference>
<evidence type="ECO:0000259" key="1">
    <source>
        <dbReference type="SMART" id="SM00829"/>
    </source>
</evidence>
<evidence type="ECO:0000313" key="2">
    <source>
        <dbReference type="EMBL" id="ADJ44826.1"/>
    </source>
</evidence>
<proteinExistence type="predicted"/>
<dbReference type="InterPro" id="IPR013154">
    <property type="entry name" value="ADH-like_N"/>
</dbReference>
<dbReference type="SUPFAM" id="SSF50129">
    <property type="entry name" value="GroES-like"/>
    <property type="match status" value="1"/>
</dbReference>
<dbReference type="Pfam" id="PF08240">
    <property type="entry name" value="ADH_N"/>
    <property type="match status" value="1"/>
</dbReference>
<dbReference type="GeneID" id="92870801"/>
<dbReference type="PANTHER" id="PTHR45033:SF2">
    <property type="entry name" value="ZINC-TYPE ALCOHOL DEHYDROGENASE-LIKE PROTEIN C1773.06C"/>
    <property type="match status" value="1"/>
</dbReference>
<dbReference type="InterPro" id="IPR020843">
    <property type="entry name" value="ER"/>
</dbReference>
<feature type="domain" description="Enoyl reductase (ER)" evidence="1">
    <location>
        <begin position="9"/>
        <end position="326"/>
    </location>
</feature>
<dbReference type="KEGG" id="amd:AMED_3033"/>
<dbReference type="InterPro" id="IPR036291">
    <property type="entry name" value="NAD(P)-bd_dom_sf"/>
</dbReference>
<sequence>MRVYRPRSGRLVQREEPMPEPRRGEVLVRVRAVSLNYRDLLILNGDHIATGATDLIPVSDAAGEVVAAGEGVTRFAGGERVLNAFHPDWIAGRMPETMVGYGNGRDGWLAEYRAVPEHALVALPDSLTFEQGATLPCAAVTAWTSLEGVRPGDVVLTLGTGGVSLFAVQLAKARGARVVATTSSAAKAAKLTGLGADTVIDYVATPEWGKAVLDATGGRGADRIVEVGGPGTFAQSLVAAGTHHAEIALVGFVGRSGPPVDFMDLFRSGATVRKIWVGSREDTEDLLRWLDVWPLEPVVDSVHSFEEAEAAFRRFESRENFGKVVIATA</sequence>
<protein>
    <submittedName>
        <fullName evidence="2">NADPH:quinone reductase and related Zn-dependent oxidoreductase</fullName>
    </submittedName>
</protein>
<dbReference type="InterPro" id="IPR052711">
    <property type="entry name" value="Zinc_ADH-like"/>
</dbReference>
<dbReference type="SUPFAM" id="SSF51735">
    <property type="entry name" value="NAD(P)-binding Rossmann-fold domains"/>
    <property type="match status" value="1"/>
</dbReference>
<dbReference type="OrthoDB" id="3175656at2"/>
<reference evidence="2 3" key="1">
    <citation type="journal article" date="2010" name="Cell Res.">
        <title>Complete genome sequence of the rifamycin SV-producing Amycolatopsis mediterranei U32 revealed its genetic characteristics in phylogeny and metabolism.</title>
        <authorList>
            <person name="Zhao W."/>
            <person name="Zhong Y."/>
            <person name="Yuan H."/>
            <person name="Wang J."/>
            <person name="Zheng H."/>
            <person name="Wang Y."/>
            <person name="Cen X."/>
            <person name="Xu F."/>
            <person name="Bai J."/>
            <person name="Han X."/>
            <person name="Lu G."/>
            <person name="Zhu Y."/>
            <person name="Shao Z."/>
            <person name="Yan H."/>
            <person name="Li C."/>
            <person name="Peng N."/>
            <person name="Zhang Z."/>
            <person name="Zhang Y."/>
            <person name="Lin W."/>
            <person name="Fan Y."/>
            <person name="Qin Z."/>
            <person name="Hu Y."/>
            <person name="Zhu B."/>
            <person name="Wang S."/>
            <person name="Ding X."/>
            <person name="Zhao G.P."/>
        </authorList>
    </citation>
    <scope>NUCLEOTIDE SEQUENCE [LARGE SCALE GENOMIC DNA]</scope>
    <source>
        <strain evidence="3">U-32</strain>
    </source>
</reference>
<dbReference type="AlphaFoldDB" id="A0A0H3D3N2"/>
<dbReference type="HOGENOM" id="CLU_026673_3_4_11"/>
<dbReference type="EMBL" id="CP002000">
    <property type="protein sequence ID" value="ADJ44826.1"/>
    <property type="molecule type" value="Genomic_DNA"/>
</dbReference>
<dbReference type="PANTHER" id="PTHR45033">
    <property type="match status" value="1"/>
</dbReference>
<dbReference type="Gene3D" id="3.40.50.720">
    <property type="entry name" value="NAD(P)-binding Rossmann-like Domain"/>
    <property type="match status" value="1"/>
</dbReference>
<evidence type="ECO:0000313" key="3">
    <source>
        <dbReference type="Proteomes" id="UP000000328"/>
    </source>
</evidence>
<accession>A0A0H3D3N2</accession>
<dbReference type="Pfam" id="PF00107">
    <property type="entry name" value="ADH_zinc_N"/>
    <property type="match status" value="1"/>
</dbReference>
<name>A0A0H3D3N2_AMYMU</name>
<dbReference type="InterPro" id="IPR013149">
    <property type="entry name" value="ADH-like_C"/>
</dbReference>
<dbReference type="RefSeq" id="WP_013224898.1">
    <property type="nucleotide sequence ID" value="NC_014318.1"/>
</dbReference>
<dbReference type="Proteomes" id="UP000000328">
    <property type="component" value="Chromosome"/>
</dbReference>
<dbReference type="SMART" id="SM00829">
    <property type="entry name" value="PKS_ER"/>
    <property type="match status" value="1"/>
</dbReference>
<dbReference type="Gene3D" id="3.90.180.10">
    <property type="entry name" value="Medium-chain alcohol dehydrogenases, catalytic domain"/>
    <property type="match status" value="1"/>
</dbReference>
<dbReference type="GO" id="GO:0016491">
    <property type="term" value="F:oxidoreductase activity"/>
    <property type="evidence" value="ECO:0007669"/>
    <property type="project" value="InterPro"/>
</dbReference>